<sequence>MVDDVASLACVLRTTSQHGSINPLTLLLTHRCTHAASQALEISVRRQLHAKNLFARSEHNPTPPAWPSFIQPHQSHRRACHVRATVTTQLESPQSRRYGGECADWNHACDQCPPQLVGARLRTKAHPFGAKTNRAGHPFRSAHDQTRAGTGQRANGSRYSAQLPPPLAAASRQSFVDAKSRAAGADRAEAWHRDGGGRVGDGAQDPAAGEGEGRTVHGDAGQGAEAAARTHRCFTPAMRLTCLTTVHRITRLITQ</sequence>
<evidence type="ECO:0000313" key="2">
    <source>
        <dbReference type="EMBL" id="KZP17814.1"/>
    </source>
</evidence>
<proteinExistence type="predicted"/>
<feature type="compositionally biased region" description="Basic and acidic residues" evidence="1">
    <location>
        <begin position="178"/>
        <end position="196"/>
    </location>
</feature>
<dbReference type="AlphaFoldDB" id="A0A166GGL8"/>
<name>A0A166GGL8_9AGAM</name>
<gene>
    <name evidence="2" type="ORF">FIBSPDRAFT_607638</name>
</gene>
<feature type="region of interest" description="Disordered" evidence="1">
    <location>
        <begin position="129"/>
        <end position="223"/>
    </location>
</feature>
<feature type="compositionally biased region" description="Polar residues" evidence="1">
    <location>
        <begin position="147"/>
        <end position="160"/>
    </location>
</feature>
<evidence type="ECO:0000256" key="1">
    <source>
        <dbReference type="SAM" id="MobiDB-lite"/>
    </source>
</evidence>
<protein>
    <submittedName>
        <fullName evidence="2">Uncharacterized protein</fullName>
    </submittedName>
</protein>
<accession>A0A166GGL8</accession>
<dbReference type="Proteomes" id="UP000076532">
    <property type="component" value="Unassembled WGS sequence"/>
</dbReference>
<reference evidence="2 3" key="1">
    <citation type="journal article" date="2016" name="Mol. Biol. Evol.">
        <title>Comparative Genomics of Early-Diverging Mushroom-Forming Fungi Provides Insights into the Origins of Lignocellulose Decay Capabilities.</title>
        <authorList>
            <person name="Nagy L.G."/>
            <person name="Riley R."/>
            <person name="Tritt A."/>
            <person name="Adam C."/>
            <person name="Daum C."/>
            <person name="Floudas D."/>
            <person name="Sun H."/>
            <person name="Yadav J.S."/>
            <person name="Pangilinan J."/>
            <person name="Larsson K.H."/>
            <person name="Matsuura K."/>
            <person name="Barry K."/>
            <person name="Labutti K."/>
            <person name="Kuo R."/>
            <person name="Ohm R.A."/>
            <person name="Bhattacharya S.S."/>
            <person name="Shirouzu T."/>
            <person name="Yoshinaga Y."/>
            <person name="Martin F.M."/>
            <person name="Grigoriev I.V."/>
            <person name="Hibbett D.S."/>
        </authorList>
    </citation>
    <scope>NUCLEOTIDE SEQUENCE [LARGE SCALE GENOMIC DNA]</scope>
    <source>
        <strain evidence="2 3">CBS 109695</strain>
    </source>
</reference>
<keyword evidence="3" id="KW-1185">Reference proteome</keyword>
<organism evidence="2 3">
    <name type="scientific">Athelia psychrophila</name>
    <dbReference type="NCBI Taxonomy" id="1759441"/>
    <lineage>
        <taxon>Eukaryota</taxon>
        <taxon>Fungi</taxon>
        <taxon>Dikarya</taxon>
        <taxon>Basidiomycota</taxon>
        <taxon>Agaricomycotina</taxon>
        <taxon>Agaricomycetes</taxon>
        <taxon>Agaricomycetidae</taxon>
        <taxon>Atheliales</taxon>
        <taxon>Atheliaceae</taxon>
        <taxon>Athelia</taxon>
    </lineage>
</organism>
<evidence type="ECO:0000313" key="3">
    <source>
        <dbReference type="Proteomes" id="UP000076532"/>
    </source>
</evidence>
<dbReference type="EMBL" id="KV417578">
    <property type="protein sequence ID" value="KZP17814.1"/>
    <property type="molecule type" value="Genomic_DNA"/>
</dbReference>